<keyword evidence="8" id="KW-0460">Magnesium</keyword>
<dbReference type="InterPro" id="IPR044492">
    <property type="entry name" value="P_typ_ATPase_HD_dom"/>
</dbReference>
<evidence type="ECO:0000313" key="14">
    <source>
        <dbReference type="EMBL" id="ABU58731.1"/>
    </source>
</evidence>
<keyword evidence="11 12" id="KW-0472">Membrane</keyword>
<dbReference type="eggNOG" id="COG0474">
    <property type="taxonomic scope" value="Bacteria"/>
</dbReference>
<feature type="transmembrane region" description="Helical" evidence="12">
    <location>
        <begin position="81"/>
        <end position="98"/>
    </location>
</feature>
<dbReference type="InterPro" id="IPR059000">
    <property type="entry name" value="ATPase_P-type_domA"/>
</dbReference>
<dbReference type="InterPro" id="IPR004014">
    <property type="entry name" value="ATPase_P-typ_cation-transptr_N"/>
</dbReference>
<dbReference type="Pfam" id="PF00689">
    <property type="entry name" value="Cation_ATPase_C"/>
    <property type="match status" value="1"/>
</dbReference>
<feature type="transmembrane region" description="Helical" evidence="12">
    <location>
        <begin position="274"/>
        <end position="299"/>
    </location>
</feature>
<evidence type="ECO:0000259" key="13">
    <source>
        <dbReference type="SMART" id="SM00831"/>
    </source>
</evidence>
<feature type="transmembrane region" description="Helical" evidence="12">
    <location>
        <begin position="906"/>
        <end position="925"/>
    </location>
</feature>
<evidence type="ECO:0000256" key="8">
    <source>
        <dbReference type="ARBA" id="ARBA00022842"/>
    </source>
</evidence>
<dbReference type="PRINTS" id="PR00120">
    <property type="entry name" value="HATPASE"/>
</dbReference>
<dbReference type="InterPro" id="IPR006068">
    <property type="entry name" value="ATPase_P-typ_cation-transptr_C"/>
</dbReference>
<dbReference type="PANTHER" id="PTHR43294:SF21">
    <property type="entry name" value="CATION TRANSPORTING ATPASE"/>
    <property type="match status" value="1"/>
</dbReference>
<dbReference type="HOGENOM" id="CLU_002360_4_1_0"/>
<proteinExistence type="inferred from homology"/>
<dbReference type="InterPro" id="IPR023214">
    <property type="entry name" value="HAD_sf"/>
</dbReference>
<feature type="domain" description="Cation-transporting P-type ATPase N-terminal" evidence="13">
    <location>
        <begin position="5"/>
        <end position="78"/>
    </location>
</feature>
<dbReference type="SUPFAM" id="SSF56784">
    <property type="entry name" value="HAD-like"/>
    <property type="match status" value="1"/>
</dbReference>
<feature type="transmembrane region" description="Helical" evidence="12">
    <location>
        <begin position="246"/>
        <end position="268"/>
    </location>
</feature>
<dbReference type="SMART" id="SM00831">
    <property type="entry name" value="Cation_ATPase_N"/>
    <property type="match status" value="1"/>
</dbReference>
<evidence type="ECO:0000256" key="9">
    <source>
        <dbReference type="ARBA" id="ARBA00022967"/>
    </source>
</evidence>
<dbReference type="SFLD" id="SFLDF00027">
    <property type="entry name" value="p-type_atpase"/>
    <property type="match status" value="1"/>
</dbReference>
<keyword evidence="6" id="KW-0547">Nucleotide-binding</keyword>
<evidence type="ECO:0000256" key="10">
    <source>
        <dbReference type="ARBA" id="ARBA00022989"/>
    </source>
</evidence>
<evidence type="ECO:0000256" key="11">
    <source>
        <dbReference type="ARBA" id="ARBA00023136"/>
    </source>
</evidence>
<evidence type="ECO:0000256" key="1">
    <source>
        <dbReference type="ARBA" id="ARBA00004651"/>
    </source>
</evidence>
<comment type="similarity">
    <text evidence="2">Belongs to the cation transport ATPase (P-type) (TC 3.A.3) family. Type IIA subfamily.</text>
</comment>
<dbReference type="InterPro" id="IPR008250">
    <property type="entry name" value="ATPase_P-typ_transduc_dom_A_sf"/>
</dbReference>
<dbReference type="Gene3D" id="1.20.1110.10">
    <property type="entry name" value="Calcium-transporting ATPase, transmembrane domain"/>
    <property type="match status" value="1"/>
</dbReference>
<dbReference type="InterPro" id="IPR018303">
    <property type="entry name" value="ATPase_P-typ_P_site"/>
</dbReference>
<dbReference type="AlphaFoldDB" id="A7NMG9"/>
<keyword evidence="7" id="KW-0067">ATP-binding</keyword>
<evidence type="ECO:0000256" key="3">
    <source>
        <dbReference type="ARBA" id="ARBA00022475"/>
    </source>
</evidence>
<dbReference type="InterPro" id="IPR023299">
    <property type="entry name" value="ATPase_P-typ_cyto_dom_N"/>
</dbReference>
<sequence length="934" mass="100855">MQTIAIHELPTSQVFAALDSNPQGLTPDEARERLAQYGLNVLHEPPRKPLIRALLAHFTHLMAWLLWIGGGVAFVAQTPTLGIAIWLVNIINGLFSFWQEYKAEQATAALRRMLPSYARVRRAGAEMRIPAEHLVPGDVLLLAEGDHISADARLVRETELRVDQSALSGESHPVRKTADPISGIGLSHAELPNLVFAGTSVTSGTAEAVVFATGMRTAFGEIARLTLSVGDELSPLQREMERLTRVVSAIAVGVGLFFFVLAVAIAGIDLANGFIFALGMIVAFVPEGLLPTVTLALALGTQRMARRNALVKRLSAVETLGCTTVICTDKTGTLTQNEMTVREIWVGGRQISVSGVGYAPEGSFSECGALLERPADDPELRRLLLAATLCNDARLIPPHTMTPEDQGHSNNGERWSILGDPTEAALLVAARKAGIDNDAEAQQIPRIRELPFESRRKRMSVVCRLQPQVAAHRSAGFVAYVKGAPKETLALCTSFAVGNSIQPLDETQRADILAANDQYARAGLRVLAVAQRLLNAMPASFEAEHIERDLTFLGLIAMMDPPRPEVESAVATCHAAGIRIIMITGDYGLTAESIARRIGIIRGAQPRIVTGAELDSMDDAALHDALTDEVLFARVAPEHKLRVVSALRAQGHVVAVTGDGVNDAPALKQADIGVAMGRAGTDVAREAADIILTDDNFASIVSAVEEGRAVYANIKKFATYIFTSNTPEAVPFVLFAFSGGRIPIALNVMHILSIDLGTDIVPALALGAEPPEPGIMERPPRSLKEHVVTGAMLRRAYLWLGPVQSLAAMAAFYYQYWTNGYWGQWLDLPADGPLYRSATAMALAAVVTTQIGNLFAQRSERLSVLRLPLMGNRLIWIGIATEVILIVAIVYVPFLQDVIGTAAFNPVNWIVLALWAPALLLVDELRKLVIARRK</sequence>
<evidence type="ECO:0000313" key="15">
    <source>
        <dbReference type="Proteomes" id="UP000000263"/>
    </source>
</evidence>
<dbReference type="PANTHER" id="PTHR43294">
    <property type="entry name" value="SODIUM/POTASSIUM-TRANSPORTING ATPASE SUBUNIT ALPHA"/>
    <property type="match status" value="1"/>
</dbReference>
<feature type="transmembrane region" description="Helical" evidence="12">
    <location>
        <begin position="874"/>
        <end position="894"/>
    </location>
</feature>
<dbReference type="STRING" id="383372.Rcas_2659"/>
<dbReference type="EMBL" id="CP000804">
    <property type="protein sequence ID" value="ABU58731.1"/>
    <property type="molecule type" value="Genomic_DNA"/>
</dbReference>
<dbReference type="SUPFAM" id="SSF81665">
    <property type="entry name" value="Calcium ATPase, transmembrane domain M"/>
    <property type="match status" value="1"/>
</dbReference>
<evidence type="ECO:0000256" key="4">
    <source>
        <dbReference type="ARBA" id="ARBA00022553"/>
    </source>
</evidence>
<evidence type="ECO:0000256" key="7">
    <source>
        <dbReference type="ARBA" id="ARBA00022840"/>
    </source>
</evidence>
<keyword evidence="9" id="KW-1278">Translocase</keyword>
<gene>
    <name evidence="14" type="ordered locus">Rcas_2659</name>
</gene>
<dbReference type="Pfam" id="PF00122">
    <property type="entry name" value="E1-E2_ATPase"/>
    <property type="match status" value="1"/>
</dbReference>
<dbReference type="PROSITE" id="PS00154">
    <property type="entry name" value="ATPASE_E1_E2"/>
    <property type="match status" value="1"/>
</dbReference>
<dbReference type="InterPro" id="IPR023298">
    <property type="entry name" value="ATPase_P-typ_TM_dom_sf"/>
</dbReference>
<dbReference type="OrthoDB" id="9760364at2"/>
<dbReference type="PRINTS" id="PR00119">
    <property type="entry name" value="CATATPASE"/>
</dbReference>
<feature type="transmembrane region" description="Helical" evidence="12">
    <location>
        <begin position="834"/>
        <end position="854"/>
    </location>
</feature>
<dbReference type="Proteomes" id="UP000000263">
    <property type="component" value="Chromosome"/>
</dbReference>
<keyword evidence="15" id="KW-1185">Reference proteome</keyword>
<dbReference type="Pfam" id="PF00690">
    <property type="entry name" value="Cation_ATPase_N"/>
    <property type="match status" value="1"/>
</dbReference>
<dbReference type="SFLD" id="SFLDG00002">
    <property type="entry name" value="C1.7:_P-type_atpase_like"/>
    <property type="match status" value="1"/>
</dbReference>
<dbReference type="Gene3D" id="2.70.150.10">
    <property type="entry name" value="Calcium-transporting ATPase, cytoplasmic transduction domain A"/>
    <property type="match status" value="1"/>
</dbReference>
<name>A7NMG9_ROSCS</name>
<dbReference type="SUPFAM" id="SSF81660">
    <property type="entry name" value="Metal cation-transporting ATPase, ATP-binding domain N"/>
    <property type="match status" value="1"/>
</dbReference>
<comment type="subcellular location">
    <subcellularLocation>
        <location evidence="1">Cell membrane</location>
        <topology evidence="1">Multi-pass membrane protein</topology>
    </subcellularLocation>
</comment>
<keyword evidence="4" id="KW-0597">Phosphoprotein</keyword>
<evidence type="ECO:0000256" key="12">
    <source>
        <dbReference type="SAM" id="Phobius"/>
    </source>
</evidence>
<reference evidence="14 15" key="1">
    <citation type="submission" date="2007-08" db="EMBL/GenBank/DDBJ databases">
        <title>Complete sequence of Roseiflexus castenholzii DSM 13941.</title>
        <authorList>
            <consortium name="US DOE Joint Genome Institute"/>
            <person name="Copeland A."/>
            <person name="Lucas S."/>
            <person name="Lapidus A."/>
            <person name="Barry K."/>
            <person name="Glavina del Rio T."/>
            <person name="Dalin E."/>
            <person name="Tice H."/>
            <person name="Pitluck S."/>
            <person name="Thompson L.S."/>
            <person name="Brettin T."/>
            <person name="Bruce D."/>
            <person name="Detter J.C."/>
            <person name="Han C."/>
            <person name="Tapia R."/>
            <person name="Schmutz J."/>
            <person name="Larimer F."/>
            <person name="Land M."/>
            <person name="Hauser L."/>
            <person name="Kyrpides N."/>
            <person name="Mikhailova N."/>
            <person name="Bryant D.A."/>
            <person name="Hanada S."/>
            <person name="Tsukatani Y."/>
            <person name="Richardson P."/>
        </authorList>
    </citation>
    <scope>NUCLEOTIDE SEQUENCE [LARGE SCALE GENOMIC DNA]</scope>
    <source>
        <strain evidence="15">DSM 13941 / HLO8</strain>
    </source>
</reference>
<accession>A7NMG9</accession>
<dbReference type="GO" id="GO:0005886">
    <property type="term" value="C:plasma membrane"/>
    <property type="evidence" value="ECO:0007669"/>
    <property type="project" value="UniProtKB-SubCell"/>
</dbReference>
<evidence type="ECO:0000256" key="5">
    <source>
        <dbReference type="ARBA" id="ARBA00022692"/>
    </source>
</evidence>
<dbReference type="Pfam" id="PF13246">
    <property type="entry name" value="Cation_ATPase"/>
    <property type="match status" value="1"/>
</dbReference>
<dbReference type="Gene3D" id="3.40.1110.10">
    <property type="entry name" value="Calcium-transporting ATPase, cytoplasmic domain N"/>
    <property type="match status" value="1"/>
</dbReference>
<dbReference type="GO" id="GO:0016887">
    <property type="term" value="F:ATP hydrolysis activity"/>
    <property type="evidence" value="ECO:0007669"/>
    <property type="project" value="InterPro"/>
</dbReference>
<dbReference type="FunFam" id="3.40.50.1000:FF:000028">
    <property type="entry name" value="Calcium-transporting P-type ATPase, putative"/>
    <property type="match status" value="1"/>
</dbReference>
<dbReference type="Gene3D" id="3.40.50.1000">
    <property type="entry name" value="HAD superfamily/HAD-like"/>
    <property type="match status" value="1"/>
</dbReference>
<feature type="transmembrane region" description="Helical" evidence="12">
    <location>
        <begin position="796"/>
        <end position="814"/>
    </location>
</feature>
<dbReference type="Pfam" id="PF08282">
    <property type="entry name" value="Hydrolase_3"/>
    <property type="match status" value="1"/>
</dbReference>
<dbReference type="SFLD" id="SFLDS00003">
    <property type="entry name" value="Haloacid_Dehalogenase"/>
    <property type="match status" value="1"/>
</dbReference>
<organism evidence="14 15">
    <name type="scientific">Roseiflexus castenholzii (strain DSM 13941 / HLO8)</name>
    <dbReference type="NCBI Taxonomy" id="383372"/>
    <lineage>
        <taxon>Bacteria</taxon>
        <taxon>Bacillati</taxon>
        <taxon>Chloroflexota</taxon>
        <taxon>Chloroflexia</taxon>
        <taxon>Chloroflexales</taxon>
        <taxon>Roseiflexineae</taxon>
        <taxon>Roseiflexaceae</taxon>
        <taxon>Roseiflexus</taxon>
    </lineage>
</organism>
<dbReference type="SUPFAM" id="SSF81653">
    <property type="entry name" value="Calcium ATPase, transduction domain A"/>
    <property type="match status" value="1"/>
</dbReference>
<keyword evidence="10 12" id="KW-1133">Transmembrane helix</keyword>
<dbReference type="KEGG" id="rca:Rcas_2659"/>
<evidence type="ECO:0000256" key="2">
    <source>
        <dbReference type="ARBA" id="ARBA00005675"/>
    </source>
</evidence>
<dbReference type="FunFam" id="2.70.150.10:FF:000160">
    <property type="entry name" value="Sarcoplasmic/endoplasmic reticulum calcium ATPase 1"/>
    <property type="match status" value="1"/>
</dbReference>
<keyword evidence="5 12" id="KW-0812">Transmembrane</keyword>
<dbReference type="GO" id="GO:0005524">
    <property type="term" value="F:ATP binding"/>
    <property type="evidence" value="ECO:0007669"/>
    <property type="project" value="UniProtKB-KW"/>
</dbReference>
<dbReference type="NCBIfam" id="TIGR01494">
    <property type="entry name" value="ATPase_P-type"/>
    <property type="match status" value="2"/>
</dbReference>
<keyword evidence="3" id="KW-1003">Cell membrane</keyword>
<dbReference type="InterPro" id="IPR036412">
    <property type="entry name" value="HAD-like_sf"/>
</dbReference>
<dbReference type="InterPro" id="IPR050510">
    <property type="entry name" value="Cation_transp_ATPase_P-type"/>
</dbReference>
<evidence type="ECO:0000256" key="6">
    <source>
        <dbReference type="ARBA" id="ARBA00022741"/>
    </source>
</evidence>
<protein>
    <submittedName>
        <fullName evidence="14">ATPase, P-type (Transporting), HAD superfamily, subfamily IC</fullName>
    </submittedName>
</protein>
<dbReference type="InterPro" id="IPR001757">
    <property type="entry name" value="P_typ_ATPase"/>
</dbReference>
<dbReference type="RefSeq" id="WP_012121155.1">
    <property type="nucleotide sequence ID" value="NC_009767.1"/>
</dbReference>
<feature type="transmembrane region" description="Helical" evidence="12">
    <location>
        <begin position="54"/>
        <end position="75"/>
    </location>
</feature>